<evidence type="ECO:0000313" key="1">
    <source>
        <dbReference type="EMBL" id="CAG8757681.1"/>
    </source>
</evidence>
<sequence>MILDARARFEVIFPPCSKSANIKTSKKLCIEAIDVKSFPKSKKIK</sequence>
<keyword evidence="2" id="KW-1185">Reference proteome</keyword>
<gene>
    <name evidence="1" type="ORF">RFULGI_LOCUS14070</name>
</gene>
<dbReference type="Proteomes" id="UP000789396">
    <property type="component" value="Unassembled WGS sequence"/>
</dbReference>
<comment type="caution">
    <text evidence="1">The sequence shown here is derived from an EMBL/GenBank/DDBJ whole genome shotgun (WGS) entry which is preliminary data.</text>
</comment>
<accession>A0A9N9IYS1</accession>
<proteinExistence type="predicted"/>
<organism evidence="1 2">
    <name type="scientific">Racocetra fulgida</name>
    <dbReference type="NCBI Taxonomy" id="60492"/>
    <lineage>
        <taxon>Eukaryota</taxon>
        <taxon>Fungi</taxon>
        <taxon>Fungi incertae sedis</taxon>
        <taxon>Mucoromycota</taxon>
        <taxon>Glomeromycotina</taxon>
        <taxon>Glomeromycetes</taxon>
        <taxon>Diversisporales</taxon>
        <taxon>Gigasporaceae</taxon>
        <taxon>Racocetra</taxon>
    </lineage>
</organism>
<evidence type="ECO:0000313" key="2">
    <source>
        <dbReference type="Proteomes" id="UP000789396"/>
    </source>
</evidence>
<feature type="non-terminal residue" evidence="1">
    <location>
        <position position="45"/>
    </location>
</feature>
<name>A0A9N9IYS1_9GLOM</name>
<reference evidence="1" key="1">
    <citation type="submission" date="2021-06" db="EMBL/GenBank/DDBJ databases">
        <authorList>
            <person name="Kallberg Y."/>
            <person name="Tangrot J."/>
            <person name="Rosling A."/>
        </authorList>
    </citation>
    <scope>NUCLEOTIDE SEQUENCE</scope>
    <source>
        <strain evidence="1">IN212</strain>
    </source>
</reference>
<dbReference type="AlphaFoldDB" id="A0A9N9IYS1"/>
<protein>
    <submittedName>
        <fullName evidence="1">13658_t:CDS:1</fullName>
    </submittedName>
</protein>
<dbReference type="EMBL" id="CAJVPZ010039546">
    <property type="protein sequence ID" value="CAG8757681.1"/>
    <property type="molecule type" value="Genomic_DNA"/>
</dbReference>